<feature type="chain" id="PRO_5027581771" evidence="1">
    <location>
        <begin position="25"/>
        <end position="176"/>
    </location>
</feature>
<feature type="signal peptide" evidence="1">
    <location>
        <begin position="1"/>
        <end position="24"/>
    </location>
</feature>
<evidence type="ECO:0000256" key="1">
    <source>
        <dbReference type="SAM" id="SignalP"/>
    </source>
</evidence>
<dbReference type="Pfam" id="PF06477">
    <property type="entry name" value="DUF1091"/>
    <property type="match status" value="1"/>
</dbReference>
<dbReference type="SMART" id="SM00697">
    <property type="entry name" value="DM8"/>
    <property type="match status" value="1"/>
</dbReference>
<dbReference type="RefSeq" id="XP_034117723.1">
    <property type="nucleotide sequence ID" value="XM_034261832.1"/>
</dbReference>
<evidence type="ECO:0000313" key="2">
    <source>
        <dbReference type="Proteomes" id="UP000515160"/>
    </source>
</evidence>
<dbReference type="Proteomes" id="UP000515160">
    <property type="component" value="Chromosome 2R"/>
</dbReference>
<proteinExistence type="predicted"/>
<organism evidence="2 3">
    <name type="scientific">Drosophila albomicans</name>
    <name type="common">Fruit fly</name>
    <dbReference type="NCBI Taxonomy" id="7291"/>
    <lineage>
        <taxon>Eukaryota</taxon>
        <taxon>Metazoa</taxon>
        <taxon>Ecdysozoa</taxon>
        <taxon>Arthropoda</taxon>
        <taxon>Hexapoda</taxon>
        <taxon>Insecta</taxon>
        <taxon>Pterygota</taxon>
        <taxon>Neoptera</taxon>
        <taxon>Endopterygota</taxon>
        <taxon>Diptera</taxon>
        <taxon>Brachycera</taxon>
        <taxon>Muscomorpha</taxon>
        <taxon>Ephydroidea</taxon>
        <taxon>Drosophilidae</taxon>
        <taxon>Drosophila</taxon>
    </lineage>
</organism>
<gene>
    <name evidence="3" type="primary">LOC117576780</name>
</gene>
<dbReference type="OrthoDB" id="7912113at2759"/>
<evidence type="ECO:0000313" key="3">
    <source>
        <dbReference type="RefSeq" id="XP_034117723.1"/>
    </source>
</evidence>
<sequence>MRAGLLENLLLLYLLWICFNGNQTFKFKMTNLGCDSFNKSWVVYTECRLRAISRNKTTMTAFVMVSEPAYNIFVRARVLRKANGYKPWIIDYTIDACKFMRNRNHPFAKIIWKLIKDVSTINHSCPYNGLNGLKDFYDVSTMPLILPSGEYLLNLTWIFDKKPQFVTNVYFSYWDD</sequence>
<dbReference type="InterPro" id="IPR010512">
    <property type="entry name" value="DUF1091"/>
</dbReference>
<dbReference type="PANTHER" id="PTHR20898:SF0">
    <property type="entry name" value="DAEDALUS ON 3-RELATED"/>
    <property type="match status" value="1"/>
</dbReference>
<dbReference type="PANTHER" id="PTHR20898">
    <property type="entry name" value="DAEDALUS ON 3-RELATED-RELATED"/>
    <property type="match status" value="1"/>
</dbReference>
<keyword evidence="1" id="KW-0732">Signal</keyword>
<keyword evidence="2" id="KW-1185">Reference proteome</keyword>
<name>A0A6P8XWB7_DROAB</name>
<reference evidence="3" key="1">
    <citation type="submission" date="2025-08" db="UniProtKB">
        <authorList>
            <consortium name="RefSeq"/>
        </authorList>
    </citation>
    <scope>IDENTIFICATION</scope>
    <source>
        <strain evidence="3">15112-1751.03</strain>
        <tissue evidence="3">Whole Adult</tissue>
    </source>
</reference>
<dbReference type="GeneID" id="117576780"/>
<accession>A0A6P8XWB7</accession>
<dbReference type="AlphaFoldDB" id="A0A6P8XWB7"/>
<protein>
    <submittedName>
        <fullName evidence="3">Uncharacterized protein LOC117576780</fullName>
    </submittedName>
</protein>